<dbReference type="GO" id="GO:0000287">
    <property type="term" value="F:magnesium ion binding"/>
    <property type="evidence" value="ECO:0007669"/>
    <property type="project" value="TreeGrafter"/>
</dbReference>
<dbReference type="SUPFAM" id="SSF56784">
    <property type="entry name" value="HAD-like"/>
    <property type="match status" value="1"/>
</dbReference>
<dbReference type="NCBIfam" id="TIGR01484">
    <property type="entry name" value="HAD-SF-IIB"/>
    <property type="match status" value="1"/>
</dbReference>
<dbReference type="CDD" id="cd07516">
    <property type="entry name" value="HAD_Pase"/>
    <property type="match status" value="1"/>
</dbReference>
<organism evidence="1 2">
    <name type="scientific">Lactococcus lactis subsp. cremoris</name>
    <name type="common">Streptococcus cremoris</name>
    <dbReference type="NCBI Taxonomy" id="1359"/>
    <lineage>
        <taxon>Bacteria</taxon>
        <taxon>Bacillati</taxon>
        <taxon>Bacillota</taxon>
        <taxon>Bacilli</taxon>
        <taxon>Lactobacillales</taxon>
        <taxon>Streptococcaceae</taxon>
        <taxon>Lactococcus</taxon>
    </lineage>
</organism>
<protein>
    <submittedName>
        <fullName evidence="1">Hydrolase (HAD superfamily)</fullName>
    </submittedName>
</protein>
<dbReference type="GO" id="GO:0016791">
    <property type="term" value="F:phosphatase activity"/>
    <property type="evidence" value="ECO:0007669"/>
    <property type="project" value="TreeGrafter"/>
</dbReference>
<dbReference type="PANTHER" id="PTHR10000">
    <property type="entry name" value="PHOSPHOSERINE PHOSPHATASE"/>
    <property type="match status" value="1"/>
</dbReference>
<evidence type="ECO:0000313" key="1">
    <source>
        <dbReference type="EMBL" id="KZK06611.1"/>
    </source>
</evidence>
<gene>
    <name evidence="1" type="ORF">AB996_1107</name>
</gene>
<evidence type="ECO:0000313" key="2">
    <source>
        <dbReference type="Proteomes" id="UP000076519"/>
    </source>
</evidence>
<dbReference type="InterPro" id="IPR006379">
    <property type="entry name" value="HAD-SF_hydro_IIB"/>
</dbReference>
<dbReference type="SFLD" id="SFLDG01140">
    <property type="entry name" value="C2.B:_Phosphomannomutase_and_P"/>
    <property type="match status" value="1"/>
</dbReference>
<dbReference type="Gene3D" id="3.30.1240.10">
    <property type="match status" value="1"/>
</dbReference>
<dbReference type="Gene3D" id="3.40.50.1000">
    <property type="entry name" value="HAD superfamily/HAD-like"/>
    <property type="match status" value="1"/>
</dbReference>
<accession>A0A166JT26</accession>
<proteinExistence type="predicted"/>
<dbReference type="InterPro" id="IPR000150">
    <property type="entry name" value="Cof"/>
</dbReference>
<dbReference type="PROSITE" id="PS01229">
    <property type="entry name" value="COF_2"/>
    <property type="match status" value="1"/>
</dbReference>
<dbReference type="PANTHER" id="PTHR10000:SF23">
    <property type="entry name" value="5-AMINO-6-(5-PHOSPHO-D-RIBITYLAMINO)URACIL PHOSPHATASE YITU"/>
    <property type="match status" value="1"/>
</dbReference>
<dbReference type="NCBIfam" id="TIGR00099">
    <property type="entry name" value="Cof-subfamily"/>
    <property type="match status" value="1"/>
</dbReference>
<dbReference type="InterPro" id="IPR036412">
    <property type="entry name" value="HAD-like_sf"/>
</dbReference>
<keyword evidence="1" id="KW-0378">Hydrolase</keyword>
<dbReference type="AlphaFoldDB" id="A0A166JT26"/>
<reference evidence="1 2" key="1">
    <citation type="submission" date="2015-08" db="EMBL/GenBank/DDBJ databases">
        <title>Draft Genome Sequences of 11 Lactococcus lactis subspecies cremoris strains.</title>
        <authorList>
            <person name="Wels M."/>
            <person name="Backus L."/>
            <person name="Boekhorst J."/>
            <person name="Dijkstra A."/>
            <person name="Beerthuizen M."/>
            <person name="Siezen R."/>
            <person name="Bachmann H."/>
            <person name="Van Hijum S."/>
        </authorList>
    </citation>
    <scope>NUCLEOTIDE SEQUENCE [LARGE SCALE GENOMIC DNA]</scope>
    <source>
        <strain evidence="1 2">KW10</strain>
    </source>
</reference>
<dbReference type="GO" id="GO:0005829">
    <property type="term" value="C:cytosol"/>
    <property type="evidence" value="ECO:0007669"/>
    <property type="project" value="TreeGrafter"/>
</dbReference>
<dbReference type="Proteomes" id="UP000076519">
    <property type="component" value="Unassembled WGS sequence"/>
</dbReference>
<dbReference type="InterPro" id="IPR023214">
    <property type="entry name" value="HAD_sf"/>
</dbReference>
<dbReference type="EMBL" id="LIYF01000018">
    <property type="protein sequence ID" value="KZK06611.1"/>
    <property type="molecule type" value="Genomic_DNA"/>
</dbReference>
<sequence length="270" mass="30078">MIPKMIFMDIDGTLVDANMKISALDKDSICQLIDQGTLVYLATGRKYQAAKAVAKNLHPQVKVIASNGCVYDCEQKLIKNALNLEALIEAFEICQRKNVSLFFFGLSETFYSKDLPDYFKNEDKGRLVSEGEREFIKISSLDDLQKFSNLIINGIIISEDDFEILEEIKTELEASENLSVSSSAINNLELTPKSVTKATAISALQDYYAVSKKDTVAFGDGMNDLEMFGQVHYSVAMGNASELVKKQATYETLSNLDSGISHFLKFLSRQ</sequence>
<comment type="caution">
    <text evidence="1">The sequence shown here is derived from an EMBL/GenBank/DDBJ whole genome shotgun (WGS) entry which is preliminary data.</text>
</comment>
<name>A0A166JT26_LACLC</name>
<dbReference type="PATRIC" id="fig|1359.32.peg.2255"/>
<dbReference type="SFLD" id="SFLDS00003">
    <property type="entry name" value="Haloacid_Dehalogenase"/>
    <property type="match status" value="1"/>
</dbReference>
<dbReference type="Pfam" id="PF08282">
    <property type="entry name" value="Hydrolase_3"/>
    <property type="match status" value="1"/>
</dbReference>
<dbReference type="RefSeq" id="WP_063281638.1">
    <property type="nucleotide sequence ID" value="NZ_LIYF01000018.1"/>
</dbReference>